<keyword evidence="6" id="KW-1185">Reference proteome</keyword>
<protein>
    <recommendedName>
        <fullName evidence="4">HTH hxlR-type domain-containing protein</fullName>
    </recommendedName>
</protein>
<dbReference type="Pfam" id="PF01638">
    <property type="entry name" value="HxlR"/>
    <property type="match status" value="1"/>
</dbReference>
<organism evidence="5 6">
    <name type="scientific">Acinetobacter gyllenbergii CIP 110306 = MTCC 11365</name>
    <dbReference type="NCBI Taxonomy" id="1217657"/>
    <lineage>
        <taxon>Bacteria</taxon>
        <taxon>Pseudomonadati</taxon>
        <taxon>Pseudomonadota</taxon>
        <taxon>Gammaproteobacteria</taxon>
        <taxon>Moraxellales</taxon>
        <taxon>Moraxellaceae</taxon>
        <taxon>Acinetobacter</taxon>
    </lineage>
</organism>
<dbReference type="GO" id="GO:0006355">
    <property type="term" value="P:regulation of DNA-templated transcription"/>
    <property type="evidence" value="ECO:0007669"/>
    <property type="project" value="UniProtKB-ARBA"/>
</dbReference>
<sequence>MPNPKISSPEFCPVARSVEVIGDRWSLLIVRDIMDGLYRFGDLQRNLNVARNILSDRLHKLIAAGILQTRAASDGTSYQEYILTDKGEQLFPIVVALRQWGEQYLFGENETHSVLIEKTTRQPVPLMIPISNEGTVLSTASTEVLKVNPLSE</sequence>
<dbReference type="SUPFAM" id="SSF46785">
    <property type="entry name" value="Winged helix' DNA-binding domain"/>
    <property type="match status" value="1"/>
</dbReference>
<feature type="domain" description="HTH hxlR-type" evidence="4">
    <location>
        <begin position="12"/>
        <end position="109"/>
    </location>
</feature>
<evidence type="ECO:0000313" key="6">
    <source>
        <dbReference type="Proteomes" id="UP000014523"/>
    </source>
</evidence>
<keyword evidence="1" id="KW-0805">Transcription regulation</keyword>
<dbReference type="Proteomes" id="UP000014523">
    <property type="component" value="Unassembled WGS sequence"/>
</dbReference>
<dbReference type="EMBL" id="ATGG01000054">
    <property type="protein sequence ID" value="EPF70884.1"/>
    <property type="molecule type" value="Genomic_DNA"/>
</dbReference>
<dbReference type="AlphaFoldDB" id="A0A829HB13"/>
<name>A0A829HB13_9GAMM</name>
<evidence type="ECO:0000259" key="4">
    <source>
        <dbReference type="PROSITE" id="PS51118"/>
    </source>
</evidence>
<dbReference type="PANTHER" id="PTHR33204">
    <property type="entry name" value="TRANSCRIPTIONAL REGULATOR, MARR FAMILY"/>
    <property type="match status" value="1"/>
</dbReference>
<evidence type="ECO:0000313" key="5">
    <source>
        <dbReference type="EMBL" id="EPF70884.1"/>
    </source>
</evidence>
<evidence type="ECO:0000256" key="2">
    <source>
        <dbReference type="ARBA" id="ARBA00023125"/>
    </source>
</evidence>
<dbReference type="CDD" id="cd00090">
    <property type="entry name" value="HTH_ARSR"/>
    <property type="match status" value="1"/>
</dbReference>
<keyword evidence="3" id="KW-0804">Transcription</keyword>
<dbReference type="InterPro" id="IPR036390">
    <property type="entry name" value="WH_DNA-bd_sf"/>
</dbReference>
<dbReference type="RefSeq" id="WP_016541008.1">
    <property type="nucleotide sequence ID" value="NZ_ASQH01000007.1"/>
</dbReference>
<dbReference type="PROSITE" id="PS51118">
    <property type="entry name" value="HTH_HXLR"/>
    <property type="match status" value="1"/>
</dbReference>
<reference evidence="5 6" key="1">
    <citation type="submission" date="2013-06" db="EMBL/GenBank/DDBJ databases">
        <title>The Genome Sequence of Acinetobacter gyllenbergii CIP 110306.</title>
        <authorList>
            <consortium name="The Broad Institute Genome Sequencing Platform"/>
            <consortium name="The Broad Institute Genome Sequencing Center for Infectious Disease"/>
            <person name="Cerqueira G."/>
            <person name="Feldgarden M."/>
            <person name="Courvalin P."/>
            <person name="Perichon B."/>
            <person name="Grillot-Courvalin C."/>
            <person name="Clermont D."/>
            <person name="Rocha E."/>
            <person name="Yoon E.-J."/>
            <person name="Nemec A."/>
            <person name="Young S.K."/>
            <person name="Zeng Q."/>
            <person name="Gargeya S."/>
            <person name="Fitzgerald M."/>
            <person name="Abouelleil A."/>
            <person name="Alvarado L."/>
            <person name="Berlin A.M."/>
            <person name="Chapman S.B."/>
            <person name="Dewar J."/>
            <person name="Goldberg J."/>
            <person name="Griggs A."/>
            <person name="Gujja S."/>
            <person name="Hansen M."/>
            <person name="Howarth C."/>
            <person name="Imamovic A."/>
            <person name="Larimer J."/>
            <person name="McCowan C."/>
            <person name="Murphy C."/>
            <person name="Pearson M."/>
            <person name="Priest M."/>
            <person name="Roberts A."/>
            <person name="Saif S."/>
            <person name="Shea T."/>
            <person name="Sykes S."/>
            <person name="Wortman J."/>
            <person name="Nusbaum C."/>
            <person name="Birren B."/>
        </authorList>
    </citation>
    <scope>NUCLEOTIDE SEQUENCE [LARGE SCALE GENOMIC DNA]</scope>
    <source>
        <strain evidence="5 6">CIP 110306</strain>
    </source>
</reference>
<accession>A0A829HB13</accession>
<dbReference type="PANTHER" id="PTHR33204:SF18">
    <property type="entry name" value="TRANSCRIPTIONAL REGULATORY PROTEIN"/>
    <property type="match status" value="1"/>
</dbReference>
<evidence type="ECO:0000256" key="1">
    <source>
        <dbReference type="ARBA" id="ARBA00023015"/>
    </source>
</evidence>
<dbReference type="InterPro" id="IPR011991">
    <property type="entry name" value="ArsR-like_HTH"/>
</dbReference>
<keyword evidence="2" id="KW-0238">DNA-binding</keyword>
<dbReference type="InterPro" id="IPR036388">
    <property type="entry name" value="WH-like_DNA-bd_sf"/>
</dbReference>
<proteinExistence type="predicted"/>
<evidence type="ECO:0000256" key="3">
    <source>
        <dbReference type="ARBA" id="ARBA00023163"/>
    </source>
</evidence>
<dbReference type="Gene3D" id="1.10.10.10">
    <property type="entry name" value="Winged helix-like DNA-binding domain superfamily/Winged helix DNA-binding domain"/>
    <property type="match status" value="1"/>
</dbReference>
<gene>
    <name evidence="5" type="ORF">F957_03898</name>
</gene>
<comment type="caution">
    <text evidence="5">The sequence shown here is derived from an EMBL/GenBank/DDBJ whole genome shotgun (WGS) entry which is preliminary data.</text>
</comment>
<dbReference type="GO" id="GO:0003677">
    <property type="term" value="F:DNA binding"/>
    <property type="evidence" value="ECO:0007669"/>
    <property type="project" value="UniProtKB-KW"/>
</dbReference>
<dbReference type="InterPro" id="IPR002577">
    <property type="entry name" value="HTH_HxlR"/>
</dbReference>